<protein>
    <submittedName>
        <fullName evidence="2">Uncharacterized protein</fullName>
    </submittedName>
</protein>
<dbReference type="EMBL" id="LIAE01006839">
    <property type="protein sequence ID" value="PAV84542.1"/>
    <property type="molecule type" value="Genomic_DNA"/>
</dbReference>
<proteinExistence type="predicted"/>
<gene>
    <name evidence="2" type="ORF">WR25_22049</name>
</gene>
<evidence type="ECO:0000313" key="3">
    <source>
        <dbReference type="Proteomes" id="UP000218231"/>
    </source>
</evidence>
<organism evidence="2 3">
    <name type="scientific">Diploscapter pachys</name>
    <dbReference type="NCBI Taxonomy" id="2018661"/>
    <lineage>
        <taxon>Eukaryota</taxon>
        <taxon>Metazoa</taxon>
        <taxon>Ecdysozoa</taxon>
        <taxon>Nematoda</taxon>
        <taxon>Chromadorea</taxon>
        <taxon>Rhabditida</taxon>
        <taxon>Rhabditina</taxon>
        <taxon>Rhabditomorpha</taxon>
        <taxon>Rhabditoidea</taxon>
        <taxon>Rhabditidae</taxon>
        <taxon>Diploscapter</taxon>
    </lineage>
</organism>
<reference evidence="2 3" key="1">
    <citation type="journal article" date="2017" name="Curr. Biol.">
        <title>Genome architecture and evolution of a unichromosomal asexual nematode.</title>
        <authorList>
            <person name="Fradin H."/>
            <person name="Zegar C."/>
            <person name="Gutwein M."/>
            <person name="Lucas J."/>
            <person name="Kovtun M."/>
            <person name="Corcoran D."/>
            <person name="Baugh L.R."/>
            <person name="Kiontke K."/>
            <person name="Gunsalus K."/>
            <person name="Fitch D.H."/>
            <person name="Piano F."/>
        </authorList>
    </citation>
    <scope>NUCLEOTIDE SEQUENCE [LARGE SCALE GENOMIC DNA]</scope>
    <source>
        <strain evidence="2">PF1309</strain>
    </source>
</reference>
<dbReference type="AlphaFoldDB" id="A0A2A2LEA7"/>
<name>A0A2A2LEA7_9BILA</name>
<evidence type="ECO:0000313" key="2">
    <source>
        <dbReference type="EMBL" id="PAV84542.1"/>
    </source>
</evidence>
<keyword evidence="3" id="KW-1185">Reference proteome</keyword>
<dbReference type="Proteomes" id="UP000218231">
    <property type="component" value="Unassembled WGS sequence"/>
</dbReference>
<comment type="caution">
    <text evidence="2">The sequence shown here is derived from an EMBL/GenBank/DDBJ whole genome shotgun (WGS) entry which is preliminary data.</text>
</comment>
<evidence type="ECO:0000256" key="1">
    <source>
        <dbReference type="SAM" id="MobiDB-lite"/>
    </source>
</evidence>
<feature type="compositionally biased region" description="Basic and acidic residues" evidence="1">
    <location>
        <begin position="38"/>
        <end position="51"/>
    </location>
</feature>
<accession>A0A2A2LEA7</accession>
<feature type="region of interest" description="Disordered" evidence="1">
    <location>
        <begin position="29"/>
        <end position="59"/>
    </location>
</feature>
<sequence>MPIIEQEIIDTYELEELFVTRPKQRRPSVSRKVLHLPSKTEQREYSSHREEYEEEEEEEYVIENGVKTLISHKFDSRGTAAGNRGKSI</sequence>